<evidence type="ECO:0000313" key="2">
    <source>
        <dbReference type="Proteomes" id="UP000509761"/>
    </source>
</evidence>
<dbReference type="Gene3D" id="3.10.180.10">
    <property type="entry name" value="2,3-Dihydroxybiphenyl 1,2-Dioxygenase, domain 1"/>
    <property type="match status" value="1"/>
</dbReference>
<dbReference type="InterPro" id="IPR029068">
    <property type="entry name" value="Glyas_Bleomycin-R_OHBP_Dase"/>
</dbReference>
<name>A0AAP9T2B1_9GAMM</name>
<dbReference type="SUPFAM" id="SSF54593">
    <property type="entry name" value="Glyoxalase/Bleomycin resistance protein/Dihydroxybiphenyl dioxygenase"/>
    <property type="match status" value="1"/>
</dbReference>
<sequence>MQAHHILFDQDSDGDFHQLYTQPSRQAFFFELVQREGYQGLGAPNAFVRVTAQQRLEAEINGSAQDAAV</sequence>
<evidence type="ECO:0008006" key="3">
    <source>
        <dbReference type="Google" id="ProtNLM"/>
    </source>
</evidence>
<dbReference type="RefSeq" id="WP_053856937.1">
    <property type="nucleotide sequence ID" value="NZ_CP054580.1"/>
</dbReference>
<proteinExistence type="predicted"/>
<organism evidence="1 2">
    <name type="scientific">Vreelandella titanicae</name>
    <dbReference type="NCBI Taxonomy" id="664683"/>
    <lineage>
        <taxon>Bacteria</taxon>
        <taxon>Pseudomonadati</taxon>
        <taxon>Pseudomonadota</taxon>
        <taxon>Gammaproteobacteria</taxon>
        <taxon>Oceanospirillales</taxon>
        <taxon>Halomonadaceae</taxon>
        <taxon>Vreelandella</taxon>
    </lineage>
</organism>
<reference evidence="1 2" key="1">
    <citation type="submission" date="2019-12" db="EMBL/GenBank/DDBJ databases">
        <title>Genome sequencing and assembly of endphytes of Porphyra tenera.</title>
        <authorList>
            <person name="Park J.M."/>
            <person name="Shin R."/>
            <person name="Jo S.H."/>
        </authorList>
    </citation>
    <scope>NUCLEOTIDE SEQUENCE [LARGE SCALE GENOMIC DNA]</scope>
    <source>
        <strain evidence="1 2">GPM3</strain>
    </source>
</reference>
<protein>
    <recommendedName>
        <fullName evidence="3">4-hydroxyphenylpyruvate dioxygenase</fullName>
    </recommendedName>
</protein>
<dbReference type="AlphaFoldDB" id="A0AAP9T2B1"/>
<dbReference type="Proteomes" id="UP000509761">
    <property type="component" value="Chromosome"/>
</dbReference>
<accession>A0AAP9T2B1</accession>
<keyword evidence="2" id="KW-1185">Reference proteome</keyword>
<evidence type="ECO:0000313" key="1">
    <source>
        <dbReference type="EMBL" id="QKS26135.1"/>
    </source>
</evidence>
<dbReference type="EMBL" id="CP054580">
    <property type="protein sequence ID" value="QKS26135.1"/>
    <property type="molecule type" value="Genomic_DNA"/>
</dbReference>
<gene>
    <name evidence="1" type="ORF">FX987_03932</name>
</gene>